<feature type="non-terminal residue" evidence="1">
    <location>
        <position position="1"/>
    </location>
</feature>
<dbReference type="AlphaFoldDB" id="A0A371F0W5"/>
<protein>
    <recommendedName>
        <fullName evidence="3">DUF4228 domain protein</fullName>
    </recommendedName>
</protein>
<keyword evidence="2" id="KW-1185">Reference proteome</keyword>
<dbReference type="OrthoDB" id="1908589at2759"/>
<name>A0A371F0W5_MUCPR</name>
<accession>A0A371F0W5</accession>
<organism evidence="1 2">
    <name type="scientific">Mucuna pruriens</name>
    <name type="common">Velvet bean</name>
    <name type="synonym">Dolichos pruriens</name>
    <dbReference type="NCBI Taxonomy" id="157652"/>
    <lineage>
        <taxon>Eukaryota</taxon>
        <taxon>Viridiplantae</taxon>
        <taxon>Streptophyta</taxon>
        <taxon>Embryophyta</taxon>
        <taxon>Tracheophyta</taxon>
        <taxon>Spermatophyta</taxon>
        <taxon>Magnoliopsida</taxon>
        <taxon>eudicotyledons</taxon>
        <taxon>Gunneridae</taxon>
        <taxon>Pentapetalae</taxon>
        <taxon>rosids</taxon>
        <taxon>fabids</taxon>
        <taxon>Fabales</taxon>
        <taxon>Fabaceae</taxon>
        <taxon>Papilionoideae</taxon>
        <taxon>50 kb inversion clade</taxon>
        <taxon>NPAAA clade</taxon>
        <taxon>indigoferoid/millettioid clade</taxon>
        <taxon>Phaseoleae</taxon>
        <taxon>Mucuna</taxon>
    </lineage>
</organism>
<dbReference type="PANTHER" id="PTHR33148:SF2">
    <property type="entry name" value="DUF4228 DOMAIN-CONTAINING PROTEIN"/>
    <property type="match status" value="1"/>
</dbReference>
<evidence type="ECO:0000313" key="1">
    <source>
        <dbReference type="EMBL" id="RDX71926.1"/>
    </source>
</evidence>
<gene>
    <name evidence="1" type="ORF">CR513_48655</name>
</gene>
<reference evidence="1" key="1">
    <citation type="submission" date="2018-05" db="EMBL/GenBank/DDBJ databases">
        <title>Draft genome of Mucuna pruriens seed.</title>
        <authorList>
            <person name="Nnadi N.E."/>
            <person name="Vos R."/>
            <person name="Hasami M.H."/>
            <person name="Devisetty U.K."/>
            <person name="Aguiy J.C."/>
        </authorList>
    </citation>
    <scope>NUCLEOTIDE SEQUENCE [LARGE SCALE GENOMIC DNA]</scope>
    <source>
        <strain evidence="1">JCA_2017</strain>
    </source>
</reference>
<dbReference type="Proteomes" id="UP000257109">
    <property type="component" value="Unassembled WGS sequence"/>
</dbReference>
<evidence type="ECO:0000313" key="2">
    <source>
        <dbReference type="Proteomes" id="UP000257109"/>
    </source>
</evidence>
<dbReference type="STRING" id="157652.A0A371F0W5"/>
<dbReference type="PANTHER" id="PTHR33148">
    <property type="entry name" value="PLASTID MOVEMENT IMPAIRED PROTEIN-RELATED"/>
    <property type="match status" value="1"/>
</dbReference>
<proteinExistence type="predicted"/>
<comment type="caution">
    <text evidence="1">The sequence shown here is derived from an EMBL/GenBank/DDBJ whole genome shotgun (WGS) entry which is preliminary data.</text>
</comment>
<dbReference type="Pfam" id="PF14009">
    <property type="entry name" value="PADRE"/>
    <property type="match status" value="1"/>
</dbReference>
<dbReference type="InterPro" id="IPR025322">
    <property type="entry name" value="PADRE_dom"/>
</dbReference>
<sequence length="187" mass="20509">MGNCLDLCEPSPGSCIAKKVKLVRVAKPDGKVLEFSTPVHVKDILTNYPAYGVGVSEKVTEPLSPDHELKAGRLYYLLPSLHSPGNLISSNTGGGIKRIKVVITKKQLEQLVTKKISVEDLLLLSEVQTVAVNFPSNQKSKLDSIPEENDHEGHGHCCIALLFSLRRFDLLGAYDQFDVSKQNTTLI</sequence>
<dbReference type="EMBL" id="QJKJ01011133">
    <property type="protein sequence ID" value="RDX71926.1"/>
    <property type="molecule type" value="Genomic_DNA"/>
</dbReference>
<evidence type="ECO:0008006" key="3">
    <source>
        <dbReference type="Google" id="ProtNLM"/>
    </source>
</evidence>